<evidence type="ECO:0000313" key="1">
    <source>
        <dbReference type="EMBL" id="AYF76870.1"/>
    </source>
</evidence>
<dbReference type="KEGG" id="nyu:D7D52_27125"/>
<dbReference type="AlphaFoldDB" id="A0A386ZHK1"/>
<keyword evidence="2" id="KW-1185">Reference proteome</keyword>
<organism evidence="1 2">
    <name type="scientific">Nocardia yunnanensis</name>
    <dbReference type="NCBI Taxonomy" id="2382165"/>
    <lineage>
        <taxon>Bacteria</taxon>
        <taxon>Bacillati</taxon>
        <taxon>Actinomycetota</taxon>
        <taxon>Actinomycetes</taxon>
        <taxon>Mycobacteriales</taxon>
        <taxon>Nocardiaceae</taxon>
        <taxon>Nocardia</taxon>
    </lineage>
</organism>
<proteinExistence type="predicted"/>
<dbReference type="Proteomes" id="UP000267164">
    <property type="component" value="Chromosome"/>
</dbReference>
<name>A0A386ZHK1_9NOCA</name>
<dbReference type="OrthoDB" id="79118at2"/>
<dbReference type="EMBL" id="CP032568">
    <property type="protein sequence ID" value="AYF76870.1"/>
    <property type="molecule type" value="Genomic_DNA"/>
</dbReference>
<sequence>MRARAVDLGLIWLPVREPDLTVGPVVMTEGRVLATPTGSDLAGRAGMSMEDLADCVFPRLGNVPPYWAEGMLPAITAER</sequence>
<gene>
    <name evidence="1" type="ORF">D7D52_27125</name>
</gene>
<protein>
    <submittedName>
        <fullName evidence="1">Uncharacterized protein</fullName>
    </submittedName>
</protein>
<accession>A0A386ZHK1</accession>
<evidence type="ECO:0000313" key="2">
    <source>
        <dbReference type="Proteomes" id="UP000267164"/>
    </source>
</evidence>
<reference evidence="1 2" key="1">
    <citation type="submission" date="2018-09" db="EMBL/GenBank/DDBJ databases">
        <title>Nocardia yunnanensis sp. nov., an actinomycete isolated from a soil sample.</title>
        <authorList>
            <person name="Zhang J."/>
        </authorList>
    </citation>
    <scope>NUCLEOTIDE SEQUENCE [LARGE SCALE GENOMIC DNA]</scope>
    <source>
        <strain evidence="1 2">CFHS0054</strain>
    </source>
</reference>
<dbReference type="Gene3D" id="3.40.190.290">
    <property type="match status" value="1"/>
</dbReference>